<dbReference type="GO" id="GO:0034431">
    <property type="term" value="F:bis(5'-adenosyl)-hexaphosphatase activity"/>
    <property type="evidence" value="ECO:0007669"/>
    <property type="project" value="TreeGrafter"/>
</dbReference>
<dbReference type="InterPro" id="IPR000086">
    <property type="entry name" value="NUDIX_hydrolase_dom"/>
</dbReference>
<dbReference type="InterPro" id="IPR047198">
    <property type="entry name" value="DDP-like_NUDIX"/>
</dbReference>
<evidence type="ECO:0000259" key="5">
    <source>
        <dbReference type="PROSITE" id="PS51462"/>
    </source>
</evidence>
<sequence>MSDLTPDETRVAVQYGALCYRFTKRDKLRVLLITSRGIGRWVVPKGWPMRGRTAWETALTEAWEEAGVQGHVSRNCLGSYDYDKWYPDAPLRRCRVRLFPVEVVDLADDFPEAGQRQRKWVSPRQAAEDVNETDLAQVLLSFSP</sequence>
<accession>A0A844ATL1</accession>
<evidence type="ECO:0000256" key="3">
    <source>
        <dbReference type="ARBA" id="ARBA00022801"/>
    </source>
</evidence>
<protein>
    <submittedName>
        <fullName evidence="6">NUDIX domain-containing protein</fullName>
    </submittedName>
</protein>
<dbReference type="GO" id="GO:0000298">
    <property type="term" value="F:endopolyphosphatase activity"/>
    <property type="evidence" value="ECO:0007669"/>
    <property type="project" value="TreeGrafter"/>
</dbReference>
<dbReference type="EMBL" id="WIXK01000005">
    <property type="protein sequence ID" value="MQY43127.1"/>
    <property type="molecule type" value="Genomic_DNA"/>
</dbReference>
<evidence type="ECO:0000256" key="4">
    <source>
        <dbReference type="ARBA" id="ARBA00022842"/>
    </source>
</evidence>
<dbReference type="PANTHER" id="PTHR12629">
    <property type="entry name" value="DIPHOSPHOINOSITOL POLYPHOSPHATE PHOSPHOHYDROLASE"/>
    <property type="match status" value="1"/>
</dbReference>
<keyword evidence="4" id="KW-0460">Magnesium</keyword>
<keyword evidence="3" id="KW-0378">Hydrolase</keyword>
<dbReference type="GO" id="GO:0046872">
    <property type="term" value="F:metal ion binding"/>
    <property type="evidence" value="ECO:0007669"/>
    <property type="project" value="UniProtKB-KW"/>
</dbReference>
<name>A0A844ATL1_9RHOB</name>
<organism evidence="6 7">
    <name type="scientific">Tritonibacter aquimaris</name>
    <dbReference type="NCBI Taxonomy" id="2663379"/>
    <lineage>
        <taxon>Bacteria</taxon>
        <taxon>Pseudomonadati</taxon>
        <taxon>Pseudomonadota</taxon>
        <taxon>Alphaproteobacteria</taxon>
        <taxon>Rhodobacterales</taxon>
        <taxon>Paracoccaceae</taxon>
        <taxon>Tritonibacter</taxon>
    </lineage>
</organism>
<evidence type="ECO:0000313" key="6">
    <source>
        <dbReference type="EMBL" id="MQY43127.1"/>
    </source>
</evidence>
<dbReference type="SUPFAM" id="SSF55811">
    <property type="entry name" value="Nudix"/>
    <property type="match status" value="1"/>
</dbReference>
<dbReference type="GO" id="GO:1901907">
    <property type="term" value="P:diadenosine pentaphosphate catabolic process"/>
    <property type="evidence" value="ECO:0007669"/>
    <property type="project" value="TreeGrafter"/>
</dbReference>
<dbReference type="GO" id="GO:1901909">
    <property type="term" value="P:diadenosine hexaphosphate catabolic process"/>
    <property type="evidence" value="ECO:0007669"/>
    <property type="project" value="TreeGrafter"/>
</dbReference>
<dbReference type="GO" id="GO:1901911">
    <property type="term" value="P:adenosine 5'-(hexahydrogen pentaphosphate) catabolic process"/>
    <property type="evidence" value="ECO:0007669"/>
    <property type="project" value="TreeGrafter"/>
</dbReference>
<comment type="caution">
    <text evidence="6">The sequence shown here is derived from an EMBL/GenBank/DDBJ whole genome shotgun (WGS) entry which is preliminary data.</text>
</comment>
<dbReference type="GO" id="GO:0034432">
    <property type="term" value="F:bis(5'-adenosyl)-pentaphosphatase activity"/>
    <property type="evidence" value="ECO:0007669"/>
    <property type="project" value="TreeGrafter"/>
</dbReference>
<evidence type="ECO:0000256" key="1">
    <source>
        <dbReference type="ARBA" id="ARBA00001946"/>
    </source>
</evidence>
<proteinExistence type="predicted"/>
<dbReference type="CDD" id="cd04666">
    <property type="entry name" value="NUDIX_DIPP2_like_Nudt4"/>
    <property type="match status" value="1"/>
</dbReference>
<feature type="domain" description="Nudix hydrolase" evidence="5">
    <location>
        <begin position="12"/>
        <end position="143"/>
    </location>
</feature>
<evidence type="ECO:0000313" key="7">
    <source>
        <dbReference type="Proteomes" id="UP000436694"/>
    </source>
</evidence>
<evidence type="ECO:0000256" key="2">
    <source>
        <dbReference type="ARBA" id="ARBA00022723"/>
    </source>
</evidence>
<keyword evidence="2" id="KW-0479">Metal-binding</keyword>
<dbReference type="Pfam" id="PF00293">
    <property type="entry name" value="NUDIX"/>
    <property type="match status" value="1"/>
</dbReference>
<dbReference type="InterPro" id="IPR015797">
    <property type="entry name" value="NUDIX_hydrolase-like_dom_sf"/>
</dbReference>
<gene>
    <name evidence="6" type="ORF">GG681_10785</name>
</gene>
<comment type="cofactor">
    <cofactor evidence="1">
        <name>Mg(2+)</name>
        <dbReference type="ChEBI" id="CHEBI:18420"/>
    </cofactor>
</comment>
<dbReference type="GO" id="GO:0005737">
    <property type="term" value="C:cytoplasm"/>
    <property type="evidence" value="ECO:0007669"/>
    <property type="project" value="TreeGrafter"/>
</dbReference>
<dbReference type="GO" id="GO:0008486">
    <property type="term" value="F:diphosphoinositol-polyphosphate diphosphatase activity"/>
    <property type="evidence" value="ECO:0007669"/>
    <property type="project" value="TreeGrafter"/>
</dbReference>
<dbReference type="PANTHER" id="PTHR12629:SF0">
    <property type="entry name" value="DIPHOSPHOINOSITOL-POLYPHOSPHATE DIPHOSPHATASE"/>
    <property type="match status" value="1"/>
</dbReference>
<dbReference type="PROSITE" id="PS51462">
    <property type="entry name" value="NUDIX"/>
    <property type="match status" value="1"/>
</dbReference>
<reference evidence="6 7" key="1">
    <citation type="submission" date="2019-10" db="EMBL/GenBank/DDBJ databases">
        <title>Epibacterium sp. nov., isolated from seawater.</title>
        <authorList>
            <person name="Zhang X."/>
            <person name="Li N."/>
        </authorList>
    </citation>
    <scope>NUCLEOTIDE SEQUENCE [LARGE SCALE GENOMIC DNA]</scope>
    <source>
        <strain evidence="6 7">SM1969</strain>
    </source>
</reference>
<dbReference type="GO" id="GO:0071543">
    <property type="term" value="P:diphosphoinositol polyphosphate metabolic process"/>
    <property type="evidence" value="ECO:0007669"/>
    <property type="project" value="TreeGrafter"/>
</dbReference>
<keyword evidence="7" id="KW-1185">Reference proteome</keyword>
<dbReference type="AlphaFoldDB" id="A0A844ATL1"/>
<dbReference type="RefSeq" id="WP_153547994.1">
    <property type="nucleotide sequence ID" value="NZ_WIXK01000005.1"/>
</dbReference>
<dbReference type="Gene3D" id="3.90.79.10">
    <property type="entry name" value="Nucleoside Triphosphate Pyrophosphohydrolase"/>
    <property type="match status" value="1"/>
</dbReference>
<dbReference type="Proteomes" id="UP000436694">
    <property type="component" value="Unassembled WGS sequence"/>
</dbReference>